<dbReference type="EMBL" id="JBHSKI010000007">
    <property type="protein sequence ID" value="MFC5172338.1"/>
    <property type="molecule type" value="Genomic_DNA"/>
</dbReference>
<organism evidence="1 2">
    <name type="scientific">Streptomyces mutomycini</name>
    <dbReference type="NCBI Taxonomy" id="284036"/>
    <lineage>
        <taxon>Bacteria</taxon>
        <taxon>Bacillati</taxon>
        <taxon>Actinomycetota</taxon>
        <taxon>Actinomycetes</taxon>
        <taxon>Kitasatosporales</taxon>
        <taxon>Streptomycetaceae</taxon>
        <taxon>Streptomyces</taxon>
    </lineage>
</organism>
<evidence type="ECO:0000313" key="1">
    <source>
        <dbReference type="EMBL" id="MFC5172338.1"/>
    </source>
</evidence>
<dbReference type="Proteomes" id="UP001596208">
    <property type="component" value="Unassembled WGS sequence"/>
</dbReference>
<evidence type="ECO:0008006" key="3">
    <source>
        <dbReference type="Google" id="ProtNLM"/>
    </source>
</evidence>
<protein>
    <recommendedName>
        <fullName evidence="3">PARP-type domain-containing protein</fullName>
    </recommendedName>
</protein>
<dbReference type="RefSeq" id="WP_053929576.1">
    <property type="nucleotide sequence ID" value="NZ_JBFADZ010000001.1"/>
</dbReference>
<proteinExistence type="predicted"/>
<sequence>MSTGELNACAFCMDTTDVGLAGDGVTLEVTRAGLRSSQFVWSHRRCLDERLHERITRGEWFDD</sequence>
<name>A0ABW0B566_9ACTN</name>
<comment type="caution">
    <text evidence="1">The sequence shown here is derived from an EMBL/GenBank/DDBJ whole genome shotgun (WGS) entry which is preliminary data.</text>
</comment>
<evidence type="ECO:0000313" key="2">
    <source>
        <dbReference type="Proteomes" id="UP001596208"/>
    </source>
</evidence>
<reference evidence="2" key="1">
    <citation type="journal article" date="2019" name="Int. J. Syst. Evol. Microbiol.">
        <title>The Global Catalogue of Microorganisms (GCM) 10K type strain sequencing project: providing services to taxonomists for standard genome sequencing and annotation.</title>
        <authorList>
            <consortium name="The Broad Institute Genomics Platform"/>
            <consortium name="The Broad Institute Genome Sequencing Center for Infectious Disease"/>
            <person name="Wu L."/>
            <person name="Ma J."/>
        </authorList>
    </citation>
    <scope>NUCLEOTIDE SEQUENCE [LARGE SCALE GENOMIC DNA]</scope>
    <source>
        <strain evidence="2">CGMCC 4.1721</strain>
    </source>
</reference>
<gene>
    <name evidence="1" type="ORF">ACFPRK_17305</name>
</gene>
<keyword evidence="2" id="KW-1185">Reference proteome</keyword>
<accession>A0ABW0B566</accession>